<sequence length="155" mass="17542">MPRLAFATIGDLLTQALLGGDFEIYRGLFALPNRITPRGDLSYVIQTEAELREDFALYHSNLTGRGVTDIFRQVIDFTVIYPNHVKVRVLTHIMVRAQRIVDPFETHFYLVEQPDGWRICEIESAGGHINWSLGRLEIKAGAFVAKQKGDPDDQA</sequence>
<keyword evidence="2" id="KW-1185">Reference proteome</keyword>
<dbReference type="Proteomes" id="UP001157355">
    <property type="component" value="Unassembled WGS sequence"/>
</dbReference>
<accession>A0AA37TXA0</accession>
<dbReference type="RefSeq" id="WP_284325739.1">
    <property type="nucleotide sequence ID" value="NZ_BSPP01000008.1"/>
</dbReference>
<comment type="caution">
    <text evidence="1">The sequence shown here is derived from an EMBL/GenBank/DDBJ whole genome shotgun (WGS) entry which is preliminary data.</text>
</comment>
<organism evidence="1 2">
    <name type="scientific">Cypionkella aquatica</name>
    <dbReference type="NCBI Taxonomy" id="1756042"/>
    <lineage>
        <taxon>Bacteria</taxon>
        <taxon>Pseudomonadati</taxon>
        <taxon>Pseudomonadota</taxon>
        <taxon>Alphaproteobacteria</taxon>
        <taxon>Rhodobacterales</taxon>
        <taxon>Paracoccaceae</taxon>
        <taxon>Cypionkella</taxon>
    </lineage>
</organism>
<name>A0AA37TXA0_9RHOB</name>
<dbReference type="AlphaFoldDB" id="A0AA37TXA0"/>
<proteinExistence type="predicted"/>
<dbReference type="EMBL" id="BSPP01000008">
    <property type="protein sequence ID" value="GLS87563.1"/>
    <property type="molecule type" value="Genomic_DNA"/>
</dbReference>
<gene>
    <name evidence="1" type="ORF">GCM10010873_25370</name>
</gene>
<reference evidence="1 2" key="1">
    <citation type="journal article" date="2014" name="Int. J. Syst. Evol. Microbiol.">
        <title>Complete genome sequence of Corynebacterium casei LMG S-19264T (=DSM 44701T), isolated from a smear-ripened cheese.</title>
        <authorList>
            <consortium name="US DOE Joint Genome Institute (JGI-PGF)"/>
            <person name="Walter F."/>
            <person name="Albersmeier A."/>
            <person name="Kalinowski J."/>
            <person name="Ruckert C."/>
        </authorList>
    </citation>
    <scope>NUCLEOTIDE SEQUENCE [LARGE SCALE GENOMIC DNA]</scope>
    <source>
        <strain evidence="1 2">NBRC 111766</strain>
    </source>
</reference>
<evidence type="ECO:0000313" key="2">
    <source>
        <dbReference type="Proteomes" id="UP001157355"/>
    </source>
</evidence>
<protein>
    <submittedName>
        <fullName evidence="1">Uncharacterized protein</fullName>
    </submittedName>
</protein>
<evidence type="ECO:0000313" key="1">
    <source>
        <dbReference type="EMBL" id="GLS87563.1"/>
    </source>
</evidence>